<evidence type="ECO:0000256" key="1">
    <source>
        <dbReference type="SAM" id="MobiDB-lite"/>
    </source>
</evidence>
<name>A0A3N4LE05_9PEZI</name>
<gene>
    <name evidence="3" type="ORF">L211DRAFT_579141</name>
</gene>
<evidence type="ECO:0000313" key="3">
    <source>
        <dbReference type="EMBL" id="RPB19938.1"/>
    </source>
</evidence>
<dbReference type="AlphaFoldDB" id="A0A3N4LE05"/>
<dbReference type="Pfam" id="PF13391">
    <property type="entry name" value="HNH_2"/>
    <property type="match status" value="1"/>
</dbReference>
<protein>
    <recommendedName>
        <fullName evidence="2">HNH nuclease domain-containing protein</fullName>
    </recommendedName>
</protein>
<keyword evidence="4" id="KW-1185">Reference proteome</keyword>
<organism evidence="3 4">
    <name type="scientific">Terfezia boudieri ATCC MYA-4762</name>
    <dbReference type="NCBI Taxonomy" id="1051890"/>
    <lineage>
        <taxon>Eukaryota</taxon>
        <taxon>Fungi</taxon>
        <taxon>Dikarya</taxon>
        <taxon>Ascomycota</taxon>
        <taxon>Pezizomycotina</taxon>
        <taxon>Pezizomycetes</taxon>
        <taxon>Pezizales</taxon>
        <taxon>Pezizaceae</taxon>
        <taxon>Terfezia</taxon>
    </lineage>
</organism>
<dbReference type="Proteomes" id="UP000267821">
    <property type="component" value="Unassembled WGS sequence"/>
</dbReference>
<evidence type="ECO:0000259" key="2">
    <source>
        <dbReference type="Pfam" id="PF13391"/>
    </source>
</evidence>
<reference evidence="3 4" key="1">
    <citation type="journal article" date="2018" name="Nat. Ecol. Evol.">
        <title>Pezizomycetes genomes reveal the molecular basis of ectomycorrhizal truffle lifestyle.</title>
        <authorList>
            <person name="Murat C."/>
            <person name="Payen T."/>
            <person name="Noel B."/>
            <person name="Kuo A."/>
            <person name="Morin E."/>
            <person name="Chen J."/>
            <person name="Kohler A."/>
            <person name="Krizsan K."/>
            <person name="Balestrini R."/>
            <person name="Da Silva C."/>
            <person name="Montanini B."/>
            <person name="Hainaut M."/>
            <person name="Levati E."/>
            <person name="Barry K.W."/>
            <person name="Belfiori B."/>
            <person name="Cichocki N."/>
            <person name="Clum A."/>
            <person name="Dockter R.B."/>
            <person name="Fauchery L."/>
            <person name="Guy J."/>
            <person name="Iotti M."/>
            <person name="Le Tacon F."/>
            <person name="Lindquist E.A."/>
            <person name="Lipzen A."/>
            <person name="Malagnac F."/>
            <person name="Mello A."/>
            <person name="Molinier V."/>
            <person name="Miyauchi S."/>
            <person name="Poulain J."/>
            <person name="Riccioni C."/>
            <person name="Rubini A."/>
            <person name="Sitrit Y."/>
            <person name="Splivallo R."/>
            <person name="Traeger S."/>
            <person name="Wang M."/>
            <person name="Zifcakova L."/>
            <person name="Wipf D."/>
            <person name="Zambonelli A."/>
            <person name="Paolocci F."/>
            <person name="Nowrousian M."/>
            <person name="Ottonello S."/>
            <person name="Baldrian P."/>
            <person name="Spatafora J.W."/>
            <person name="Henrissat B."/>
            <person name="Nagy L.G."/>
            <person name="Aury J.M."/>
            <person name="Wincker P."/>
            <person name="Grigoriev I.V."/>
            <person name="Bonfante P."/>
            <person name="Martin F.M."/>
        </authorList>
    </citation>
    <scope>NUCLEOTIDE SEQUENCE [LARGE SCALE GENOMIC DNA]</scope>
    <source>
        <strain evidence="3 4">ATCC MYA-4762</strain>
    </source>
</reference>
<evidence type="ECO:0000313" key="4">
    <source>
        <dbReference type="Proteomes" id="UP000267821"/>
    </source>
</evidence>
<dbReference type="InterPro" id="IPR003615">
    <property type="entry name" value="HNH_nuc"/>
</dbReference>
<proteinExistence type="predicted"/>
<dbReference type="EMBL" id="ML121580">
    <property type="protein sequence ID" value="RPB19938.1"/>
    <property type="molecule type" value="Genomic_DNA"/>
</dbReference>
<sequence>MATNHRSYPPILSRTALQTLPQPLPRELRVTLTERLQQGRRCEITRGFLAALNQNLLHAAPIAEQQEIHAWLGGLSERGLTQLAQTFTAALRQWLAHGGTSRHRQSTTNSATRSTATQALALERDNHMCVLTCGPEPQVVHIVPFSLARLGGPIQQTMPSIFSFLRVFAGPTVARNLEAYLFGGHGSSSQINRVENLLSLRPDAHHDFGSGKFVLEPVGDPLGEIRSPTDVLTSYQLRFSWVTENQPAGEGAEHAWDLIQVLDPGIPIPEDEDPVVSNIPLVRNLLQHSGRPRLPRRLRTQNLETGFMFTISTNDPIRRPLPHPDLLFLHSAIMRVCRAAGMAEPQEEEWDFEEGENFLNSSDNQQPSEEISHTLARFLNEDPEMAEDSGI</sequence>
<feature type="region of interest" description="Disordered" evidence="1">
    <location>
        <begin position="352"/>
        <end position="372"/>
    </location>
</feature>
<dbReference type="OrthoDB" id="5405692at2759"/>
<dbReference type="InParanoid" id="A0A3N4LE05"/>
<accession>A0A3N4LE05</accession>
<feature type="compositionally biased region" description="Polar residues" evidence="1">
    <location>
        <begin position="358"/>
        <end position="369"/>
    </location>
</feature>
<feature type="domain" description="HNH nuclease" evidence="2">
    <location>
        <begin position="129"/>
        <end position="215"/>
    </location>
</feature>